<keyword evidence="6" id="KW-0539">Nucleus</keyword>
<evidence type="ECO:0000313" key="11">
    <source>
        <dbReference type="Proteomes" id="UP000807306"/>
    </source>
</evidence>
<dbReference type="AlphaFoldDB" id="A0A9P6EJU6"/>
<protein>
    <recommendedName>
        <fullName evidence="7">Transcription activator of gluconeogenesis ERT1</fullName>
    </recommendedName>
</protein>
<dbReference type="PANTHER" id="PTHR47659:SF7">
    <property type="entry name" value="FUNGAL TRANSCRIPTIONAL REGULATORY PROTEIN, N-TERMINAL DOMAIN-CONTAINING PROTEIN"/>
    <property type="match status" value="1"/>
</dbReference>
<feature type="compositionally biased region" description="Basic residues" evidence="8">
    <location>
        <begin position="154"/>
        <end position="164"/>
    </location>
</feature>
<comment type="caution">
    <text evidence="10">The sequence shown here is derived from an EMBL/GenBank/DDBJ whole genome shotgun (WGS) entry which is preliminary data.</text>
</comment>
<keyword evidence="1" id="KW-0479">Metal-binding</keyword>
<sequence>MAEQAKTASTPAAQEQAYPASTIVQYPHQAYNGASFPPPGPPGYMPPFFSYPPPDGAHPEGQNSTVSAPPYMMALPPGVVYAYPPPQAPGFASSPSSTTPAALTRPKRKQVKMACTNCASACKRCDENRPCERCIKYGTPDTCVDGVRKERKKGVKRGPYKRKNKDQMDSGSLNGDFTPGTSTVTTTAAIHAAAPYVPEGYYPVYYPPPGAFMPHGPDGQPTADGSPPHANGQPPMIPYVIHPGFHPPFPHYPPIYPHQAAAPASAPAPQPGAHAPANTATATQSPNVITGGPGHPAPQPQVQEPHQITTVNPADTARKPDEAGEMNLPVVDPALNGKKRTRTTKSGEPKSKKLKTNGTTGRVEDKSGEMGVEPSAIMNGSAEGGHGA</sequence>
<organism evidence="10 11">
    <name type="scientific">Crepidotus variabilis</name>
    <dbReference type="NCBI Taxonomy" id="179855"/>
    <lineage>
        <taxon>Eukaryota</taxon>
        <taxon>Fungi</taxon>
        <taxon>Dikarya</taxon>
        <taxon>Basidiomycota</taxon>
        <taxon>Agaricomycotina</taxon>
        <taxon>Agaricomycetes</taxon>
        <taxon>Agaricomycetidae</taxon>
        <taxon>Agaricales</taxon>
        <taxon>Agaricineae</taxon>
        <taxon>Crepidotaceae</taxon>
        <taxon>Crepidotus</taxon>
    </lineage>
</organism>
<evidence type="ECO:0000256" key="6">
    <source>
        <dbReference type="ARBA" id="ARBA00023242"/>
    </source>
</evidence>
<keyword evidence="3" id="KW-0805">Transcription regulation</keyword>
<evidence type="ECO:0000256" key="5">
    <source>
        <dbReference type="ARBA" id="ARBA00023163"/>
    </source>
</evidence>
<dbReference type="OrthoDB" id="5575144at2759"/>
<evidence type="ECO:0000256" key="7">
    <source>
        <dbReference type="ARBA" id="ARBA00040903"/>
    </source>
</evidence>
<keyword evidence="5" id="KW-0804">Transcription</keyword>
<evidence type="ECO:0000256" key="1">
    <source>
        <dbReference type="ARBA" id="ARBA00022723"/>
    </source>
</evidence>
<feature type="region of interest" description="Disordered" evidence="8">
    <location>
        <begin position="260"/>
        <end position="388"/>
    </location>
</feature>
<dbReference type="EMBL" id="MU157841">
    <property type="protein sequence ID" value="KAF9530157.1"/>
    <property type="molecule type" value="Genomic_DNA"/>
</dbReference>
<reference evidence="10" key="1">
    <citation type="submission" date="2020-11" db="EMBL/GenBank/DDBJ databases">
        <authorList>
            <consortium name="DOE Joint Genome Institute"/>
            <person name="Ahrendt S."/>
            <person name="Riley R."/>
            <person name="Andreopoulos W."/>
            <person name="Labutti K."/>
            <person name="Pangilinan J."/>
            <person name="Ruiz-Duenas F.J."/>
            <person name="Barrasa J.M."/>
            <person name="Sanchez-Garcia M."/>
            <person name="Camarero S."/>
            <person name="Miyauchi S."/>
            <person name="Serrano A."/>
            <person name="Linde D."/>
            <person name="Babiker R."/>
            <person name="Drula E."/>
            <person name="Ayuso-Fernandez I."/>
            <person name="Pacheco R."/>
            <person name="Padilla G."/>
            <person name="Ferreira P."/>
            <person name="Barriuso J."/>
            <person name="Kellner H."/>
            <person name="Castanera R."/>
            <person name="Alfaro M."/>
            <person name="Ramirez L."/>
            <person name="Pisabarro A.G."/>
            <person name="Kuo A."/>
            <person name="Tritt A."/>
            <person name="Lipzen A."/>
            <person name="He G."/>
            <person name="Yan M."/>
            <person name="Ng V."/>
            <person name="Cullen D."/>
            <person name="Martin F."/>
            <person name="Rosso M.-N."/>
            <person name="Henrissat B."/>
            <person name="Hibbett D."/>
            <person name="Martinez A.T."/>
            <person name="Grigoriev I.V."/>
        </authorList>
    </citation>
    <scope>NUCLEOTIDE SEQUENCE</scope>
    <source>
        <strain evidence="10">CBS 506.95</strain>
    </source>
</reference>
<feature type="domain" description="Zn(2)-C6 fungal-type" evidence="9">
    <location>
        <begin position="114"/>
        <end position="145"/>
    </location>
</feature>
<keyword evidence="4" id="KW-0238">DNA-binding</keyword>
<dbReference type="InterPro" id="IPR050335">
    <property type="entry name" value="ERT1_acuK_gluconeogen_tf"/>
</dbReference>
<feature type="region of interest" description="Disordered" evidence="8">
    <location>
        <begin position="45"/>
        <end position="65"/>
    </location>
</feature>
<proteinExistence type="predicted"/>
<evidence type="ECO:0000256" key="8">
    <source>
        <dbReference type="SAM" id="MobiDB-lite"/>
    </source>
</evidence>
<feature type="compositionally biased region" description="Polar residues" evidence="8">
    <location>
        <begin position="278"/>
        <end position="288"/>
    </location>
</feature>
<keyword evidence="2" id="KW-0862">Zinc</keyword>
<feature type="compositionally biased region" description="Pro residues" evidence="8">
    <location>
        <begin position="45"/>
        <end position="56"/>
    </location>
</feature>
<dbReference type="CDD" id="cd00067">
    <property type="entry name" value="GAL4"/>
    <property type="match status" value="1"/>
</dbReference>
<dbReference type="GO" id="GO:0003677">
    <property type="term" value="F:DNA binding"/>
    <property type="evidence" value="ECO:0007669"/>
    <property type="project" value="UniProtKB-KW"/>
</dbReference>
<dbReference type="SMART" id="SM00066">
    <property type="entry name" value="GAL4"/>
    <property type="match status" value="1"/>
</dbReference>
<accession>A0A9P6EJU6</accession>
<dbReference type="Proteomes" id="UP000807306">
    <property type="component" value="Unassembled WGS sequence"/>
</dbReference>
<dbReference type="PANTHER" id="PTHR47659">
    <property type="entry name" value="ZN(II)2CYS6 TRANSCRIPTION FACTOR (EUROFUNG)-RELATED"/>
    <property type="match status" value="1"/>
</dbReference>
<dbReference type="GO" id="GO:0008270">
    <property type="term" value="F:zinc ion binding"/>
    <property type="evidence" value="ECO:0007669"/>
    <property type="project" value="InterPro"/>
</dbReference>
<evidence type="ECO:0000256" key="2">
    <source>
        <dbReference type="ARBA" id="ARBA00022833"/>
    </source>
</evidence>
<keyword evidence="11" id="KW-1185">Reference proteome</keyword>
<gene>
    <name evidence="10" type="ORF">CPB83DRAFT_868665</name>
</gene>
<evidence type="ECO:0000256" key="4">
    <source>
        <dbReference type="ARBA" id="ARBA00023125"/>
    </source>
</evidence>
<name>A0A9P6EJU6_9AGAR</name>
<feature type="compositionally biased region" description="Polar residues" evidence="8">
    <location>
        <begin position="300"/>
        <end position="313"/>
    </location>
</feature>
<feature type="compositionally biased region" description="Low complexity" evidence="8">
    <location>
        <begin position="260"/>
        <end position="277"/>
    </location>
</feature>
<dbReference type="PROSITE" id="PS50048">
    <property type="entry name" value="ZN2_CY6_FUNGAL_2"/>
    <property type="match status" value="1"/>
</dbReference>
<dbReference type="GO" id="GO:0000981">
    <property type="term" value="F:DNA-binding transcription factor activity, RNA polymerase II-specific"/>
    <property type="evidence" value="ECO:0007669"/>
    <property type="project" value="InterPro"/>
</dbReference>
<feature type="region of interest" description="Disordered" evidence="8">
    <location>
        <begin position="213"/>
        <end position="242"/>
    </location>
</feature>
<evidence type="ECO:0000313" key="10">
    <source>
        <dbReference type="EMBL" id="KAF9530157.1"/>
    </source>
</evidence>
<dbReference type="InterPro" id="IPR001138">
    <property type="entry name" value="Zn2Cys6_DnaBD"/>
</dbReference>
<dbReference type="InterPro" id="IPR036864">
    <property type="entry name" value="Zn2-C6_fun-type_DNA-bd_sf"/>
</dbReference>
<dbReference type="SUPFAM" id="SSF57701">
    <property type="entry name" value="Zn2/Cys6 DNA-binding domain"/>
    <property type="match status" value="1"/>
</dbReference>
<evidence type="ECO:0000256" key="3">
    <source>
        <dbReference type="ARBA" id="ARBA00023015"/>
    </source>
</evidence>
<evidence type="ECO:0000259" key="9">
    <source>
        <dbReference type="PROSITE" id="PS50048"/>
    </source>
</evidence>
<feature type="region of interest" description="Disordered" evidence="8">
    <location>
        <begin position="154"/>
        <end position="175"/>
    </location>
</feature>